<feature type="non-terminal residue" evidence="4">
    <location>
        <position position="257"/>
    </location>
</feature>
<keyword evidence="5" id="KW-1185">Reference proteome</keyword>
<feature type="compositionally biased region" description="Acidic residues" evidence="2">
    <location>
        <begin position="232"/>
        <end position="242"/>
    </location>
</feature>
<dbReference type="OrthoDB" id="79367at2759"/>
<dbReference type="SUPFAM" id="SSF48464">
    <property type="entry name" value="ENTH/VHS domain"/>
    <property type="match status" value="1"/>
</dbReference>
<name>A0A4Y2NWA7_ARAVE</name>
<dbReference type="GO" id="GO:0005634">
    <property type="term" value="C:nucleus"/>
    <property type="evidence" value="ECO:0007669"/>
    <property type="project" value="TreeGrafter"/>
</dbReference>
<feature type="compositionally biased region" description="Polar residues" evidence="2">
    <location>
        <begin position="248"/>
        <end position="257"/>
    </location>
</feature>
<evidence type="ECO:0000256" key="2">
    <source>
        <dbReference type="SAM" id="MobiDB-lite"/>
    </source>
</evidence>
<reference evidence="4 5" key="1">
    <citation type="journal article" date="2019" name="Sci. Rep.">
        <title>Orb-weaving spider Araneus ventricosus genome elucidates the spidroin gene catalogue.</title>
        <authorList>
            <person name="Kono N."/>
            <person name="Nakamura H."/>
            <person name="Ohtoshi R."/>
            <person name="Moran D.A.P."/>
            <person name="Shinohara A."/>
            <person name="Yoshida Y."/>
            <person name="Fujiwara M."/>
            <person name="Mori M."/>
            <person name="Tomita M."/>
            <person name="Arakawa K."/>
        </authorList>
    </citation>
    <scope>NUCLEOTIDE SEQUENCE [LARGE SCALE GENOMIC DNA]</scope>
</reference>
<dbReference type="Gene3D" id="1.25.40.90">
    <property type="match status" value="1"/>
</dbReference>
<evidence type="ECO:0000259" key="3">
    <source>
        <dbReference type="SMART" id="SM00582"/>
    </source>
</evidence>
<dbReference type="PANTHER" id="PTHR23140">
    <property type="entry name" value="RNA PROCESSING PROTEIN LD23810P"/>
    <property type="match status" value="1"/>
</dbReference>
<evidence type="ECO:0000313" key="5">
    <source>
        <dbReference type="Proteomes" id="UP000499080"/>
    </source>
</evidence>
<feature type="region of interest" description="Disordered" evidence="2">
    <location>
        <begin position="132"/>
        <end position="175"/>
    </location>
</feature>
<dbReference type="InterPro" id="IPR008942">
    <property type="entry name" value="ENTH_VHS"/>
</dbReference>
<dbReference type="AlphaFoldDB" id="A0A4Y2NWA7"/>
<dbReference type="Proteomes" id="UP000499080">
    <property type="component" value="Unassembled WGS sequence"/>
</dbReference>
<evidence type="ECO:0000256" key="1">
    <source>
        <dbReference type="ARBA" id="ARBA00022884"/>
    </source>
</evidence>
<feature type="compositionally biased region" description="Basic and acidic residues" evidence="2">
    <location>
        <begin position="144"/>
        <end position="155"/>
    </location>
</feature>
<feature type="domain" description="CID" evidence="3">
    <location>
        <begin position="6"/>
        <end position="132"/>
    </location>
</feature>
<dbReference type="Pfam" id="PF04818">
    <property type="entry name" value="CID"/>
    <property type="match status" value="1"/>
</dbReference>
<dbReference type="SMART" id="SM00582">
    <property type="entry name" value="RPR"/>
    <property type="match status" value="1"/>
</dbReference>
<organism evidence="4 5">
    <name type="scientific">Araneus ventricosus</name>
    <name type="common">Orbweaver spider</name>
    <name type="synonym">Epeira ventricosa</name>
    <dbReference type="NCBI Taxonomy" id="182803"/>
    <lineage>
        <taxon>Eukaryota</taxon>
        <taxon>Metazoa</taxon>
        <taxon>Ecdysozoa</taxon>
        <taxon>Arthropoda</taxon>
        <taxon>Chelicerata</taxon>
        <taxon>Arachnida</taxon>
        <taxon>Araneae</taxon>
        <taxon>Araneomorphae</taxon>
        <taxon>Entelegynae</taxon>
        <taxon>Araneoidea</taxon>
        <taxon>Araneidae</taxon>
        <taxon>Araneus</taxon>
    </lineage>
</organism>
<dbReference type="PANTHER" id="PTHR23140:SF4">
    <property type="entry name" value="PROTEIN CBR-NRD-1"/>
    <property type="match status" value="1"/>
</dbReference>
<dbReference type="InterPro" id="IPR051485">
    <property type="entry name" value="SR-CTD_assoc_factor"/>
</dbReference>
<evidence type="ECO:0000313" key="4">
    <source>
        <dbReference type="EMBL" id="GBN42227.1"/>
    </source>
</evidence>
<proteinExistence type="predicted"/>
<feature type="compositionally biased region" description="Polar residues" evidence="2">
    <location>
        <begin position="133"/>
        <end position="143"/>
    </location>
</feature>
<dbReference type="EMBL" id="BGPR01009780">
    <property type="protein sequence ID" value="GBN42227.1"/>
    <property type="molecule type" value="Genomic_DNA"/>
</dbReference>
<sequence>MDAVKAFNSELSSLYDVKPPISKAKMTSITKSAIKGIKFYKHIVQSVEKFIQKCRPEYKVPKVYGMWILLFGQSRIPNLEQIHGQSDLSKYYCNFPESLFKCAPKIIRVLNLWQKNNVFPIDVIQPLLDMGHPNTSNETTSANEESRISRHKEVESNSWKGWPQANDEPPPDNRTYAEMSTKNLEKFTKSEMANAIEDEVSRSSLFRTQLKQDNLPDDNTVKFNKKLLDFDYGDEEDEEEAKNDENNLSNQPNALAL</sequence>
<dbReference type="GO" id="GO:0003723">
    <property type="term" value="F:RNA binding"/>
    <property type="evidence" value="ECO:0007669"/>
    <property type="project" value="UniProtKB-KW"/>
</dbReference>
<dbReference type="InterPro" id="IPR006569">
    <property type="entry name" value="CID_dom"/>
</dbReference>
<protein>
    <submittedName>
        <fullName evidence="4">Protein SCAF8</fullName>
    </submittedName>
</protein>
<accession>A0A4Y2NWA7</accession>
<feature type="region of interest" description="Disordered" evidence="2">
    <location>
        <begin position="232"/>
        <end position="257"/>
    </location>
</feature>
<keyword evidence="1" id="KW-0694">RNA-binding</keyword>
<comment type="caution">
    <text evidence="4">The sequence shown here is derived from an EMBL/GenBank/DDBJ whole genome shotgun (WGS) entry which is preliminary data.</text>
</comment>
<gene>
    <name evidence="4" type="primary">Scaf8</name>
    <name evidence="4" type="ORF">AVEN_147912_1</name>
</gene>